<keyword evidence="5 7" id="KW-0863">Zinc-finger</keyword>
<dbReference type="Pfam" id="PF21355">
    <property type="entry name" value="TRAF-mep_MATH"/>
    <property type="match status" value="1"/>
</dbReference>
<feature type="domain" description="RING-type" evidence="8">
    <location>
        <begin position="20"/>
        <end position="60"/>
    </location>
</feature>
<dbReference type="Pfam" id="PF02176">
    <property type="entry name" value="zf-TRAF"/>
    <property type="match status" value="2"/>
</dbReference>
<feature type="zinc finger region" description="TRAF-type" evidence="7">
    <location>
        <begin position="158"/>
        <end position="208"/>
    </location>
</feature>
<dbReference type="InterPro" id="IPR008974">
    <property type="entry name" value="TRAF-like"/>
</dbReference>
<dbReference type="GO" id="GO:0008270">
    <property type="term" value="F:zinc ion binding"/>
    <property type="evidence" value="ECO:0007669"/>
    <property type="project" value="UniProtKB-KW"/>
</dbReference>
<evidence type="ECO:0000256" key="5">
    <source>
        <dbReference type="ARBA" id="ARBA00022771"/>
    </source>
</evidence>
<dbReference type="GO" id="GO:0043122">
    <property type="term" value="P:regulation of canonical NF-kappaB signal transduction"/>
    <property type="evidence" value="ECO:0007669"/>
    <property type="project" value="TreeGrafter"/>
</dbReference>
<dbReference type="SUPFAM" id="SSF49599">
    <property type="entry name" value="TRAF domain-like"/>
    <property type="match status" value="1"/>
</dbReference>
<evidence type="ECO:0000259" key="9">
    <source>
        <dbReference type="PROSITE" id="PS50145"/>
    </source>
</evidence>
<keyword evidence="2" id="KW-0963">Cytoplasm</keyword>
<dbReference type="Gene3D" id="3.30.40.10">
    <property type="entry name" value="Zinc/RING finger domain, C3HC4 (zinc finger)"/>
    <property type="match status" value="3"/>
</dbReference>
<feature type="zinc finger region" description="TRAF-type" evidence="7">
    <location>
        <begin position="105"/>
        <end position="146"/>
    </location>
</feature>
<evidence type="ECO:0000313" key="11">
    <source>
        <dbReference type="Proteomes" id="UP001347796"/>
    </source>
</evidence>
<keyword evidence="6 7" id="KW-0862">Zinc</keyword>
<proteinExistence type="predicted"/>
<dbReference type="AlphaFoldDB" id="A0AAN8IZL9"/>
<dbReference type="InterPro" id="IPR013083">
    <property type="entry name" value="Znf_RING/FYVE/PHD"/>
</dbReference>
<evidence type="ECO:0000256" key="7">
    <source>
        <dbReference type="PROSITE-ProRule" id="PRU00207"/>
    </source>
</evidence>
<dbReference type="PROSITE" id="PS50089">
    <property type="entry name" value="ZF_RING_2"/>
    <property type="match status" value="1"/>
</dbReference>
<dbReference type="SUPFAM" id="SSF57850">
    <property type="entry name" value="RING/U-box"/>
    <property type="match status" value="1"/>
</dbReference>
<evidence type="ECO:0000256" key="4">
    <source>
        <dbReference type="ARBA" id="ARBA00022737"/>
    </source>
</evidence>
<dbReference type="Gene3D" id="2.60.210.10">
    <property type="entry name" value="Apoptosis, Tumor Necrosis Factor Receptor Associated Protein 2, Chain A"/>
    <property type="match status" value="1"/>
</dbReference>
<accession>A0AAN8IZL9</accession>
<feature type="domain" description="TRAF-type" evidence="9">
    <location>
        <begin position="158"/>
        <end position="208"/>
    </location>
</feature>
<dbReference type="InterPro" id="IPR001293">
    <property type="entry name" value="Znf_TRAF"/>
</dbReference>
<sequence length="419" mass="47318">MACGGYDAVFDTEIDKKYTCPVCLAVLRDAVQTHCGHRFCSMCIANVVGSRPSARCPVDNTLFIVATQLFEDNAIRREILSFATKCCYCVDGCQWNGELRDYEDHVVNCVYRPVECTYNCGDFITFYSLQDHLLVCPRRPVICPHCEEYVIHDDMTKHQLLLCLKIPVVCTLCGRSGISRESIAQHVDIKTGDCPNIFVICKFLAVGCHFEDRRAYMSNHYADNLEEHLSLMLSSSKKNDEKIAEYQTVVQEQRNLIKEQSKTIEQLKTENRTGLVYWNIPVTARIPETTRKILYTGIPGYKICLELDFNGPSGCNTCGNALLSIYLMPGVNDDQMMFPFRLNCRVTIFAAQQLGLPTAACLNYTSSFRCSGRVPASEADNDSDDTNAIHVQKLMKTSTLLSSQYKKNGHIYMQVEVKL</sequence>
<dbReference type="EMBL" id="JAZGQO010000015">
    <property type="protein sequence ID" value="KAK6169292.1"/>
    <property type="molecule type" value="Genomic_DNA"/>
</dbReference>
<name>A0AAN8IZL9_PATCE</name>
<reference evidence="10 11" key="1">
    <citation type="submission" date="2024-01" db="EMBL/GenBank/DDBJ databases">
        <title>The genome of the rayed Mediterranean limpet Patella caerulea (Linnaeus, 1758).</title>
        <authorList>
            <person name="Anh-Thu Weber A."/>
            <person name="Halstead-Nussloch G."/>
        </authorList>
    </citation>
    <scope>NUCLEOTIDE SEQUENCE [LARGE SCALE GENOMIC DNA]</scope>
    <source>
        <strain evidence="10">AATW-2023a</strain>
        <tissue evidence="10">Whole specimen</tissue>
    </source>
</reference>
<dbReference type="PROSITE" id="PS00518">
    <property type="entry name" value="ZF_RING_1"/>
    <property type="match status" value="1"/>
</dbReference>
<organism evidence="10 11">
    <name type="scientific">Patella caerulea</name>
    <name type="common">Rayed Mediterranean limpet</name>
    <dbReference type="NCBI Taxonomy" id="87958"/>
    <lineage>
        <taxon>Eukaryota</taxon>
        <taxon>Metazoa</taxon>
        <taxon>Spiralia</taxon>
        <taxon>Lophotrochozoa</taxon>
        <taxon>Mollusca</taxon>
        <taxon>Gastropoda</taxon>
        <taxon>Patellogastropoda</taxon>
        <taxon>Patelloidea</taxon>
        <taxon>Patellidae</taxon>
        <taxon>Patella</taxon>
    </lineage>
</organism>
<dbReference type="InterPro" id="IPR049342">
    <property type="entry name" value="TRAF1-6_MATH_dom"/>
</dbReference>
<dbReference type="Proteomes" id="UP001347796">
    <property type="component" value="Unassembled WGS sequence"/>
</dbReference>
<evidence type="ECO:0000256" key="2">
    <source>
        <dbReference type="ARBA" id="ARBA00022490"/>
    </source>
</evidence>
<comment type="subcellular location">
    <subcellularLocation>
        <location evidence="1">Cytoplasm</location>
    </subcellularLocation>
</comment>
<keyword evidence="11" id="KW-1185">Reference proteome</keyword>
<evidence type="ECO:0000256" key="6">
    <source>
        <dbReference type="ARBA" id="ARBA00022833"/>
    </source>
</evidence>
<evidence type="ECO:0000313" key="10">
    <source>
        <dbReference type="EMBL" id="KAK6169292.1"/>
    </source>
</evidence>
<comment type="caution">
    <text evidence="10">The sequence shown here is derived from an EMBL/GenBank/DDBJ whole genome shotgun (WGS) entry which is preliminary data.</text>
</comment>
<dbReference type="PANTHER" id="PTHR10131:SF94">
    <property type="entry name" value="TNF RECEPTOR-ASSOCIATED FACTOR 4"/>
    <property type="match status" value="1"/>
</dbReference>
<dbReference type="PROSITE" id="PS50145">
    <property type="entry name" value="ZF_TRAF"/>
    <property type="match status" value="2"/>
</dbReference>
<dbReference type="InterPro" id="IPR001841">
    <property type="entry name" value="Znf_RING"/>
</dbReference>
<gene>
    <name evidence="10" type="ORF">SNE40_020372</name>
</gene>
<dbReference type="Pfam" id="PF13923">
    <property type="entry name" value="zf-C3HC4_2"/>
    <property type="match status" value="1"/>
</dbReference>
<keyword evidence="3 7" id="KW-0479">Metal-binding</keyword>
<evidence type="ECO:0000259" key="8">
    <source>
        <dbReference type="PROSITE" id="PS50089"/>
    </source>
</evidence>
<evidence type="ECO:0000256" key="1">
    <source>
        <dbReference type="ARBA" id="ARBA00004496"/>
    </source>
</evidence>
<dbReference type="PANTHER" id="PTHR10131">
    <property type="entry name" value="TNF RECEPTOR ASSOCIATED FACTOR"/>
    <property type="match status" value="1"/>
</dbReference>
<evidence type="ECO:0000256" key="3">
    <source>
        <dbReference type="ARBA" id="ARBA00022723"/>
    </source>
</evidence>
<dbReference type="FunFam" id="3.30.40.10:FF:000179">
    <property type="entry name" value="TNF receptor-associated factor"/>
    <property type="match status" value="1"/>
</dbReference>
<dbReference type="InterPro" id="IPR017907">
    <property type="entry name" value="Znf_RING_CS"/>
</dbReference>
<dbReference type="SMART" id="SM00184">
    <property type="entry name" value="RING"/>
    <property type="match status" value="1"/>
</dbReference>
<protein>
    <submittedName>
        <fullName evidence="10">Uncharacterized protein</fullName>
    </submittedName>
</protein>
<feature type="domain" description="TRAF-type" evidence="9">
    <location>
        <begin position="105"/>
        <end position="146"/>
    </location>
</feature>
<dbReference type="GO" id="GO:0005737">
    <property type="term" value="C:cytoplasm"/>
    <property type="evidence" value="ECO:0007669"/>
    <property type="project" value="UniProtKB-SubCell"/>
</dbReference>
<keyword evidence="4" id="KW-0677">Repeat</keyword>